<protein>
    <submittedName>
        <fullName evidence="2">KTSC domain-containing protein</fullName>
    </submittedName>
</protein>
<evidence type="ECO:0000313" key="3">
    <source>
        <dbReference type="Proteomes" id="UP000266262"/>
    </source>
</evidence>
<comment type="caution">
    <text evidence="2">The sequence shown here is derived from an EMBL/GenBank/DDBJ whole genome shotgun (WGS) entry which is preliminary data.</text>
</comment>
<gene>
    <name evidence="2" type="ORF">DX915_05500</name>
</gene>
<dbReference type="InterPro" id="IPR025309">
    <property type="entry name" value="KTSC_dom"/>
</dbReference>
<evidence type="ECO:0000259" key="1">
    <source>
        <dbReference type="Pfam" id="PF13619"/>
    </source>
</evidence>
<dbReference type="Pfam" id="PF13619">
    <property type="entry name" value="KTSC"/>
    <property type="match status" value="1"/>
</dbReference>
<dbReference type="EMBL" id="QWKU01000001">
    <property type="protein sequence ID" value="RID94923.1"/>
    <property type="molecule type" value="Genomic_DNA"/>
</dbReference>
<proteinExistence type="predicted"/>
<name>A0ABX9MB56_9FIRM</name>
<sequence>MLYYNRKNLGRRTILHLISVESSNVECIGYEDGVIEVHFNNGYVYQYTGTTSSLFDEFLNSESKGRFVHQRLKDNFPTIRIE</sequence>
<reference evidence="2 3" key="1">
    <citation type="submission" date="2018-08" db="EMBL/GenBank/DDBJ databases">
        <title>Draft genome sequence of Dialister pneumosintes KCOM 1685.</title>
        <authorList>
            <person name="Kook J.-K."/>
            <person name="Park S.-N."/>
            <person name="Lim Y.K."/>
        </authorList>
    </citation>
    <scope>NUCLEOTIDE SEQUENCE [LARGE SCALE GENOMIC DNA]</scope>
    <source>
        <strain evidence="2 3">KCOM 1685</strain>
    </source>
</reference>
<organism evidence="2 3">
    <name type="scientific">Dialister pneumosintes</name>
    <dbReference type="NCBI Taxonomy" id="39950"/>
    <lineage>
        <taxon>Bacteria</taxon>
        <taxon>Bacillati</taxon>
        <taxon>Bacillota</taxon>
        <taxon>Negativicutes</taxon>
        <taxon>Veillonellales</taxon>
        <taxon>Veillonellaceae</taxon>
        <taxon>Dialister</taxon>
    </lineage>
</organism>
<dbReference type="Proteomes" id="UP000266262">
    <property type="component" value="Unassembled WGS sequence"/>
</dbReference>
<keyword evidence="3" id="KW-1185">Reference proteome</keyword>
<accession>A0ABX9MB56</accession>
<feature type="domain" description="KTSC" evidence="1">
    <location>
        <begin position="21"/>
        <end position="76"/>
    </location>
</feature>
<evidence type="ECO:0000313" key="2">
    <source>
        <dbReference type="EMBL" id="RID94923.1"/>
    </source>
</evidence>